<dbReference type="InterPro" id="IPR032976">
    <property type="entry name" value="YJEFN_prot_NAXE-like"/>
</dbReference>
<evidence type="ECO:0000256" key="8">
    <source>
        <dbReference type="ARBA" id="ARBA00022723"/>
    </source>
</evidence>
<evidence type="ECO:0000256" key="6">
    <source>
        <dbReference type="ARBA" id="ARBA00012228"/>
    </source>
</evidence>
<comment type="cofactor">
    <cofactor evidence="3">
        <name>K(+)</name>
        <dbReference type="ChEBI" id="CHEBI:29103"/>
    </cofactor>
</comment>
<sequence length="333" mass="35476">MKIVSTAKEMQEIDERAIIDYGVPSLELMENAGQGIVDALTRRFHDLSTKRILVFCGKGNNGGDGLVTARLLSNTGIDVKVILLEKQTDLKNDAAVNADLASKQGIRIIELIKVSGHILDYHLRSCDIIIDALFGTGLTRPVSGVYEQAIEKINQAGKFVIAVDLPSGVDSDTGQLMGPHVRPNLTLALALLKRSHLLYPAAEIMGELKTVDIKIPPEAIDSQSLKVHVTEEADLRPWFPKRSADSHKGTYGHVLVIAGSKGKGGAAALTALAALRTGCGLVTLAIPESCQKALEFCPLEVMTVSASETDSGSFALSAKETLLNNCKGKSAVA</sequence>
<dbReference type="NCBIfam" id="TIGR00197">
    <property type="entry name" value="yjeF_nterm"/>
    <property type="match status" value="1"/>
</dbReference>
<evidence type="ECO:0000256" key="17">
    <source>
        <dbReference type="ARBA" id="ARBA00049209"/>
    </source>
</evidence>
<dbReference type="SUPFAM" id="SSF53613">
    <property type="entry name" value="Ribokinase-like"/>
    <property type="match status" value="1"/>
</dbReference>
<dbReference type="PROSITE" id="PS51383">
    <property type="entry name" value="YJEF_C_3"/>
    <property type="match status" value="1"/>
</dbReference>
<dbReference type="PROSITE" id="PS51385">
    <property type="entry name" value="YJEF_N"/>
    <property type="match status" value="1"/>
</dbReference>
<comment type="function">
    <text evidence="14">Bifunctional enzyme that catalyzes the epimerization of the S- and R-forms of NAD(P)HX and the dehydration of the S-form of NAD(P)HX at the expense of ADP, which is converted to AMP. This allows the repair of both epimers of NAD(P)HX, a damaged form of NAD(P)H that is a result of enzymatic or heat-dependent hydration.</text>
</comment>
<evidence type="ECO:0000259" key="18">
    <source>
        <dbReference type="PROSITE" id="PS51383"/>
    </source>
</evidence>
<dbReference type="GO" id="GO:0052856">
    <property type="term" value="F:NAD(P)HX epimerase activity"/>
    <property type="evidence" value="ECO:0007669"/>
    <property type="project" value="UniProtKB-EC"/>
</dbReference>
<evidence type="ECO:0000313" key="20">
    <source>
        <dbReference type="EMBL" id="SVC66336.1"/>
    </source>
</evidence>
<keyword evidence="8" id="KW-0479">Metal-binding</keyword>
<keyword evidence="10" id="KW-0521">NADP</keyword>
<dbReference type="GO" id="GO:0046872">
    <property type="term" value="F:metal ion binding"/>
    <property type="evidence" value="ECO:0007669"/>
    <property type="project" value="UniProtKB-KW"/>
</dbReference>
<evidence type="ECO:0000256" key="15">
    <source>
        <dbReference type="ARBA" id="ARBA00032624"/>
    </source>
</evidence>
<evidence type="ECO:0000256" key="2">
    <source>
        <dbReference type="ARBA" id="ARBA00000909"/>
    </source>
</evidence>
<evidence type="ECO:0000256" key="5">
    <source>
        <dbReference type="ARBA" id="ARBA00009524"/>
    </source>
</evidence>
<dbReference type="EC" id="5.1.99.6" evidence="6"/>
<evidence type="ECO:0000259" key="19">
    <source>
        <dbReference type="PROSITE" id="PS51385"/>
    </source>
</evidence>
<dbReference type="Pfam" id="PF03853">
    <property type="entry name" value="YjeF_N"/>
    <property type="match status" value="1"/>
</dbReference>
<keyword evidence="13" id="KW-0413">Isomerase</keyword>
<evidence type="ECO:0000256" key="14">
    <source>
        <dbReference type="ARBA" id="ARBA00025153"/>
    </source>
</evidence>
<organism evidence="20">
    <name type="scientific">marine metagenome</name>
    <dbReference type="NCBI Taxonomy" id="408172"/>
    <lineage>
        <taxon>unclassified sequences</taxon>
        <taxon>metagenomes</taxon>
        <taxon>ecological metagenomes</taxon>
    </lineage>
</organism>
<evidence type="ECO:0000256" key="12">
    <source>
        <dbReference type="ARBA" id="ARBA00023027"/>
    </source>
</evidence>
<evidence type="ECO:0000256" key="4">
    <source>
        <dbReference type="ARBA" id="ARBA00006001"/>
    </source>
</evidence>
<evidence type="ECO:0000256" key="16">
    <source>
        <dbReference type="ARBA" id="ARBA00048238"/>
    </source>
</evidence>
<dbReference type="InterPro" id="IPR004443">
    <property type="entry name" value="YjeF_N_dom"/>
</dbReference>
<evidence type="ECO:0000256" key="1">
    <source>
        <dbReference type="ARBA" id="ARBA00000013"/>
    </source>
</evidence>
<protein>
    <recommendedName>
        <fullName evidence="15">Nicotinamide nucleotide repair protein</fullName>
        <ecNumber evidence="7">4.2.1.136</ecNumber>
        <ecNumber evidence="6">5.1.99.6</ecNumber>
    </recommendedName>
</protein>
<dbReference type="Gene3D" id="3.40.50.10260">
    <property type="entry name" value="YjeF N-terminal domain"/>
    <property type="match status" value="1"/>
</dbReference>
<evidence type="ECO:0000256" key="7">
    <source>
        <dbReference type="ARBA" id="ARBA00013129"/>
    </source>
</evidence>
<reference evidence="20" key="1">
    <citation type="submission" date="2018-05" db="EMBL/GenBank/DDBJ databases">
        <authorList>
            <person name="Lanie J.A."/>
            <person name="Ng W.-L."/>
            <person name="Kazmierczak K.M."/>
            <person name="Andrzejewski T.M."/>
            <person name="Davidsen T.M."/>
            <person name="Wayne K.J."/>
            <person name="Tettelin H."/>
            <person name="Glass J.I."/>
            <person name="Rusch D."/>
            <person name="Podicherti R."/>
            <person name="Tsui H.-C.T."/>
            <person name="Winkler M.E."/>
        </authorList>
    </citation>
    <scope>NUCLEOTIDE SEQUENCE</scope>
</reference>
<comment type="catalytic activity">
    <reaction evidence="16">
        <text>(6S)-NADHX + ADP = AMP + phosphate + NADH + H(+)</text>
        <dbReference type="Rhea" id="RHEA:32223"/>
        <dbReference type="ChEBI" id="CHEBI:15378"/>
        <dbReference type="ChEBI" id="CHEBI:43474"/>
        <dbReference type="ChEBI" id="CHEBI:57945"/>
        <dbReference type="ChEBI" id="CHEBI:64074"/>
        <dbReference type="ChEBI" id="CHEBI:456215"/>
        <dbReference type="ChEBI" id="CHEBI:456216"/>
        <dbReference type="EC" id="4.2.1.136"/>
    </reaction>
</comment>
<keyword evidence="12" id="KW-0520">NAD</keyword>
<feature type="domain" description="YjeF N-terminal" evidence="19">
    <location>
        <begin position="10"/>
        <end position="221"/>
    </location>
</feature>
<accession>A0A382NZ54</accession>
<keyword evidence="11" id="KW-0630">Potassium</keyword>
<comment type="catalytic activity">
    <reaction evidence="17">
        <text>(6S)-NADPHX + ADP = AMP + phosphate + NADPH + H(+)</text>
        <dbReference type="Rhea" id="RHEA:32235"/>
        <dbReference type="ChEBI" id="CHEBI:15378"/>
        <dbReference type="ChEBI" id="CHEBI:43474"/>
        <dbReference type="ChEBI" id="CHEBI:57783"/>
        <dbReference type="ChEBI" id="CHEBI:64076"/>
        <dbReference type="ChEBI" id="CHEBI:456215"/>
        <dbReference type="ChEBI" id="CHEBI:456216"/>
        <dbReference type="EC" id="4.2.1.136"/>
    </reaction>
</comment>
<comment type="catalytic activity">
    <reaction evidence="2">
        <text>(6R)-NADPHX = (6S)-NADPHX</text>
        <dbReference type="Rhea" id="RHEA:32227"/>
        <dbReference type="ChEBI" id="CHEBI:64076"/>
        <dbReference type="ChEBI" id="CHEBI:64077"/>
        <dbReference type="EC" id="5.1.99.6"/>
    </reaction>
</comment>
<proteinExistence type="inferred from homology"/>
<feature type="non-terminal residue" evidence="20">
    <location>
        <position position="333"/>
    </location>
</feature>
<evidence type="ECO:0000256" key="11">
    <source>
        <dbReference type="ARBA" id="ARBA00022958"/>
    </source>
</evidence>
<dbReference type="GO" id="GO:0052855">
    <property type="term" value="F:ADP-dependent NAD(P)H-hydrate dehydratase activity"/>
    <property type="evidence" value="ECO:0007669"/>
    <property type="project" value="UniProtKB-EC"/>
</dbReference>
<name>A0A382NZ54_9ZZZZ</name>
<feature type="domain" description="YjeF C-terminal" evidence="18">
    <location>
        <begin position="231"/>
        <end position="333"/>
    </location>
</feature>
<evidence type="ECO:0000256" key="3">
    <source>
        <dbReference type="ARBA" id="ARBA00001958"/>
    </source>
</evidence>
<comment type="catalytic activity">
    <reaction evidence="1">
        <text>(6R)-NADHX = (6S)-NADHX</text>
        <dbReference type="Rhea" id="RHEA:32215"/>
        <dbReference type="ChEBI" id="CHEBI:64074"/>
        <dbReference type="ChEBI" id="CHEBI:64075"/>
        <dbReference type="EC" id="5.1.99.6"/>
    </reaction>
</comment>
<dbReference type="PANTHER" id="PTHR13232:SF10">
    <property type="entry name" value="NAD(P)H-HYDRATE EPIMERASE"/>
    <property type="match status" value="1"/>
</dbReference>
<gene>
    <name evidence="20" type="ORF">METZ01_LOCUS319190</name>
</gene>
<dbReference type="AlphaFoldDB" id="A0A382NZ54"/>
<dbReference type="SUPFAM" id="SSF64153">
    <property type="entry name" value="YjeF N-terminal domain-like"/>
    <property type="match status" value="1"/>
</dbReference>
<dbReference type="Gene3D" id="3.40.1190.20">
    <property type="match status" value="1"/>
</dbReference>
<dbReference type="EMBL" id="UINC01103731">
    <property type="protein sequence ID" value="SVC66336.1"/>
    <property type="molecule type" value="Genomic_DNA"/>
</dbReference>
<dbReference type="EC" id="4.2.1.136" evidence="7"/>
<dbReference type="GO" id="GO:0005739">
    <property type="term" value="C:mitochondrion"/>
    <property type="evidence" value="ECO:0007669"/>
    <property type="project" value="TreeGrafter"/>
</dbReference>
<comment type="similarity">
    <text evidence="5">In the C-terminal section; belongs to the NnrD/CARKD family.</text>
</comment>
<evidence type="ECO:0000256" key="13">
    <source>
        <dbReference type="ARBA" id="ARBA00023235"/>
    </source>
</evidence>
<evidence type="ECO:0000256" key="9">
    <source>
        <dbReference type="ARBA" id="ARBA00022741"/>
    </source>
</evidence>
<keyword evidence="9" id="KW-0547">Nucleotide-binding</keyword>
<dbReference type="InterPro" id="IPR000631">
    <property type="entry name" value="CARKD"/>
</dbReference>
<dbReference type="InterPro" id="IPR029056">
    <property type="entry name" value="Ribokinase-like"/>
</dbReference>
<dbReference type="HAMAP" id="MF_01966">
    <property type="entry name" value="NADHX_epimerase"/>
    <property type="match status" value="1"/>
</dbReference>
<dbReference type="Pfam" id="PF01256">
    <property type="entry name" value="Carb_kinase"/>
    <property type="match status" value="1"/>
</dbReference>
<comment type="similarity">
    <text evidence="4">In the N-terminal section; belongs to the NnrE/AIBP family.</text>
</comment>
<dbReference type="InterPro" id="IPR036652">
    <property type="entry name" value="YjeF_N_dom_sf"/>
</dbReference>
<dbReference type="GO" id="GO:0000166">
    <property type="term" value="F:nucleotide binding"/>
    <property type="evidence" value="ECO:0007669"/>
    <property type="project" value="UniProtKB-KW"/>
</dbReference>
<evidence type="ECO:0000256" key="10">
    <source>
        <dbReference type="ARBA" id="ARBA00022857"/>
    </source>
</evidence>
<dbReference type="PANTHER" id="PTHR13232">
    <property type="entry name" value="NAD(P)H-HYDRATE EPIMERASE"/>
    <property type="match status" value="1"/>
</dbReference>